<dbReference type="Gene3D" id="3.40.50.720">
    <property type="entry name" value="NAD(P)-binding Rossmann-like Domain"/>
    <property type="match status" value="1"/>
</dbReference>
<dbReference type="EMBL" id="MT318066">
    <property type="protein sequence ID" value="QLI61980.1"/>
    <property type="molecule type" value="mRNA"/>
</dbReference>
<comment type="similarity">
    <text evidence="1 3">Belongs to the short-chain dehydrogenases/reductases (SDR) family.</text>
</comment>
<dbReference type="PRINTS" id="PR00080">
    <property type="entry name" value="SDRFAMILY"/>
</dbReference>
<keyword evidence="2" id="KW-0560">Oxidoreductase</keyword>
<dbReference type="GO" id="GO:0005737">
    <property type="term" value="C:cytoplasm"/>
    <property type="evidence" value="ECO:0007669"/>
    <property type="project" value="TreeGrafter"/>
</dbReference>
<name>A0A7D5UMH3_9NEOP</name>
<dbReference type="Pfam" id="PF00106">
    <property type="entry name" value="adh_short"/>
    <property type="match status" value="1"/>
</dbReference>
<dbReference type="PRINTS" id="PR00081">
    <property type="entry name" value="GDHRDH"/>
</dbReference>
<dbReference type="AlphaFoldDB" id="A0A7D5UMH3"/>
<evidence type="ECO:0000256" key="2">
    <source>
        <dbReference type="ARBA" id="ARBA00023002"/>
    </source>
</evidence>
<reference evidence="4" key="2">
    <citation type="submission" date="2020-04" db="EMBL/GenBank/DDBJ databases">
        <authorList>
            <person name="Yang Y."/>
        </authorList>
    </citation>
    <scope>NUCLEOTIDE SEQUENCE</scope>
</reference>
<evidence type="ECO:0000256" key="3">
    <source>
        <dbReference type="RuleBase" id="RU000363"/>
    </source>
</evidence>
<dbReference type="GO" id="GO:0016616">
    <property type="term" value="F:oxidoreductase activity, acting on the CH-OH group of donors, NAD or NADP as acceptor"/>
    <property type="evidence" value="ECO:0007669"/>
    <property type="project" value="TreeGrafter"/>
</dbReference>
<organism evidence="4">
    <name type="scientific">Streltzoviella insularis</name>
    <dbReference type="NCBI Taxonomy" id="1206366"/>
    <lineage>
        <taxon>Eukaryota</taxon>
        <taxon>Metazoa</taxon>
        <taxon>Ecdysozoa</taxon>
        <taxon>Arthropoda</taxon>
        <taxon>Hexapoda</taxon>
        <taxon>Insecta</taxon>
        <taxon>Pterygota</taxon>
        <taxon>Neoptera</taxon>
        <taxon>Endopterygota</taxon>
        <taxon>Lepidoptera</taxon>
        <taxon>Glossata</taxon>
        <taxon>Ditrysia</taxon>
        <taxon>Cossoidea</taxon>
        <taxon>Cossidae</taxon>
        <taxon>Cossinae</taxon>
        <taxon>Streltzoviella</taxon>
    </lineage>
</organism>
<dbReference type="PANTHER" id="PTHR44229:SF8">
    <property type="entry name" value="ALCOHOL DEHYDROGENASE-RELATED"/>
    <property type="match status" value="1"/>
</dbReference>
<evidence type="ECO:0000313" key="4">
    <source>
        <dbReference type="EMBL" id="QLI61980.1"/>
    </source>
</evidence>
<dbReference type="InterPro" id="IPR002347">
    <property type="entry name" value="SDR_fam"/>
</dbReference>
<evidence type="ECO:0000256" key="1">
    <source>
        <dbReference type="ARBA" id="ARBA00006484"/>
    </source>
</evidence>
<accession>A0A7D5UMH3</accession>
<dbReference type="InterPro" id="IPR036291">
    <property type="entry name" value="NAD(P)-bd_dom_sf"/>
</dbReference>
<dbReference type="SUPFAM" id="SSF51735">
    <property type="entry name" value="NAD(P)-binding Rossmann-fold domains"/>
    <property type="match status" value="1"/>
</dbReference>
<dbReference type="InterPro" id="IPR020904">
    <property type="entry name" value="Sc_DH/Rdtase_CS"/>
</dbReference>
<dbReference type="PANTHER" id="PTHR44229">
    <property type="entry name" value="15-HYDROXYPROSTAGLANDIN DEHYDROGENASE [NAD(+)]"/>
    <property type="match status" value="1"/>
</dbReference>
<proteinExistence type="evidence at transcript level"/>
<reference evidence="4" key="1">
    <citation type="journal article" date="2020" name="PLoS ONE">
        <title>Identification of putative Type-I sex pheromone biosynthesis-related genes expressed in the female pheromone gland of Streltzoviella insularis.</title>
        <authorList>
            <person name="Yang Y"/>
            <person name="Tao J Zong.S."/>
        </authorList>
    </citation>
    <scope>NUCLEOTIDE SEQUENCE</scope>
</reference>
<dbReference type="PROSITE" id="PS00061">
    <property type="entry name" value="ADH_SHORT"/>
    <property type="match status" value="1"/>
</dbReference>
<sequence length="270" mass="29188">MYEVKDKVVLVTGGATGIGADIVRFFLNEGAKHVAILDIDVNTGKAFETEMNAKYGANRSKFIKCDVTTDDLNTAYEQVLKETGYIDVVVNNAGIMNDSPNVYLKMIAVNVTALITSSLKAYELMRRDRGGKGGTIINISSIVALKQFSSLSVYSGTKSAVQQFSNCLGKEPHYSRSGVRVLSICFGATDTALLTRTKFGGIDKETDEDFFAALSKLPVQSSESAARGLVEAYKQGESGSTWLVTTNRPAEDITNNVQKAYEILGQGVFS</sequence>
<protein>
    <submittedName>
        <fullName evidence="4">Alcohol dehydrogenase 2</fullName>
    </submittedName>
</protein>